<dbReference type="OrthoDB" id="1247465at2"/>
<dbReference type="PANTHER" id="PTHR30529:SF6">
    <property type="entry name" value="BLL0291 PROTEIN"/>
    <property type="match status" value="1"/>
</dbReference>
<keyword evidence="10" id="KW-0408">Iron</keyword>
<dbReference type="Gene3D" id="1.20.950.20">
    <property type="entry name" value="Transmembrane di-heme cytochromes, Chain C"/>
    <property type="match status" value="1"/>
</dbReference>
<feature type="transmembrane region" description="Helical" evidence="13">
    <location>
        <begin position="86"/>
        <end position="104"/>
    </location>
</feature>
<keyword evidence="9 13" id="KW-1133">Transmembrane helix</keyword>
<keyword evidence="8" id="KW-0249">Electron transport</keyword>
<dbReference type="AlphaFoldDB" id="K2JMC0"/>
<keyword evidence="6 13" id="KW-0812">Transmembrane</keyword>
<dbReference type="EMBL" id="AMRI01000016">
    <property type="protein sequence ID" value="EKE71629.1"/>
    <property type="molecule type" value="Genomic_DNA"/>
</dbReference>
<dbReference type="InterPro" id="IPR011577">
    <property type="entry name" value="Cyt_b561_bac/Ni-Hgenase"/>
</dbReference>
<dbReference type="InterPro" id="IPR052168">
    <property type="entry name" value="Cytochrome_b561_oxidase"/>
</dbReference>
<name>K2JMC0_9GAMM</name>
<evidence type="ECO:0000313" key="15">
    <source>
        <dbReference type="EMBL" id="EKE71629.1"/>
    </source>
</evidence>
<evidence type="ECO:0000256" key="13">
    <source>
        <dbReference type="SAM" id="Phobius"/>
    </source>
</evidence>
<keyword evidence="7" id="KW-0479">Metal-binding</keyword>
<evidence type="ECO:0000256" key="8">
    <source>
        <dbReference type="ARBA" id="ARBA00022982"/>
    </source>
</evidence>
<dbReference type="eggNOG" id="COG3038">
    <property type="taxonomic scope" value="Bacteria"/>
</dbReference>
<comment type="similarity">
    <text evidence="12">Belongs to the cytochrome b561 family.</text>
</comment>
<comment type="cofactor">
    <cofactor evidence="1">
        <name>heme b</name>
        <dbReference type="ChEBI" id="CHEBI:60344"/>
    </cofactor>
</comment>
<dbReference type="PATRIC" id="fig|745411.4.peg.2334"/>
<evidence type="ECO:0000256" key="4">
    <source>
        <dbReference type="ARBA" id="ARBA00022475"/>
    </source>
</evidence>
<dbReference type="PANTHER" id="PTHR30529">
    <property type="entry name" value="CYTOCHROME B561"/>
    <property type="match status" value="1"/>
</dbReference>
<evidence type="ECO:0000256" key="9">
    <source>
        <dbReference type="ARBA" id="ARBA00022989"/>
    </source>
</evidence>
<keyword evidence="16" id="KW-1185">Reference proteome</keyword>
<feature type="domain" description="Cytochrome b561 bacterial/Ni-hydrogenase" evidence="14">
    <location>
        <begin position="4"/>
        <end position="171"/>
    </location>
</feature>
<evidence type="ECO:0000313" key="16">
    <source>
        <dbReference type="Proteomes" id="UP000006755"/>
    </source>
</evidence>
<feature type="transmembrane region" description="Helical" evidence="13">
    <location>
        <begin position="139"/>
        <end position="161"/>
    </location>
</feature>
<sequence length="179" mass="19536">MKARFHIAIRLLHWLMALAIFTMLFVGAGMVSSVANRDWLYDLHKPLGIAILVLALLRLAVRLSTRTPPLPGDMPLFMQLVAKFSHLLLYGLMLAMPLVGWLMLSAGGYPVTLGGGIELPALVAKSNSLYALLRPLHSLLAYSLLLLVLGHMAAALFHGLIRRDAVLSSIGFGKSRPMD</sequence>
<evidence type="ECO:0000256" key="12">
    <source>
        <dbReference type="ARBA" id="ARBA00037975"/>
    </source>
</evidence>
<dbReference type="GO" id="GO:0022904">
    <property type="term" value="P:respiratory electron transport chain"/>
    <property type="evidence" value="ECO:0007669"/>
    <property type="project" value="InterPro"/>
</dbReference>
<reference evidence="15 16" key="1">
    <citation type="journal article" date="2012" name="J. Bacteriol.">
        <title>Genome Sequence of Gallaecimonas xiamenensis Type Strain 3-C-1.</title>
        <authorList>
            <person name="Lai Q."/>
            <person name="Wang L."/>
            <person name="Wang W."/>
            <person name="Shao Z."/>
        </authorList>
    </citation>
    <scope>NUCLEOTIDE SEQUENCE [LARGE SCALE GENOMIC DNA]</scope>
    <source>
        <strain evidence="15 16">3-C-1</strain>
    </source>
</reference>
<evidence type="ECO:0000256" key="2">
    <source>
        <dbReference type="ARBA" id="ARBA00004651"/>
    </source>
</evidence>
<evidence type="ECO:0000256" key="6">
    <source>
        <dbReference type="ARBA" id="ARBA00022692"/>
    </source>
</evidence>
<dbReference type="GO" id="GO:0009055">
    <property type="term" value="F:electron transfer activity"/>
    <property type="evidence" value="ECO:0007669"/>
    <property type="project" value="InterPro"/>
</dbReference>
<evidence type="ECO:0000256" key="11">
    <source>
        <dbReference type="ARBA" id="ARBA00023136"/>
    </source>
</evidence>
<accession>K2JMC0</accession>
<dbReference type="InterPro" id="IPR016174">
    <property type="entry name" value="Di-haem_cyt_TM"/>
</dbReference>
<dbReference type="STRING" id="745411.B3C1_11859"/>
<comment type="caution">
    <text evidence="15">The sequence shown here is derived from an EMBL/GenBank/DDBJ whole genome shotgun (WGS) entry which is preliminary data.</text>
</comment>
<evidence type="ECO:0000256" key="5">
    <source>
        <dbReference type="ARBA" id="ARBA00022617"/>
    </source>
</evidence>
<dbReference type="RefSeq" id="WP_008485066.1">
    <property type="nucleotide sequence ID" value="NZ_AMRI01000016.1"/>
</dbReference>
<keyword evidence="3" id="KW-0813">Transport</keyword>
<dbReference type="GO" id="GO:0020037">
    <property type="term" value="F:heme binding"/>
    <property type="evidence" value="ECO:0007669"/>
    <property type="project" value="TreeGrafter"/>
</dbReference>
<feature type="transmembrane region" description="Helical" evidence="13">
    <location>
        <begin position="12"/>
        <end position="35"/>
    </location>
</feature>
<protein>
    <submittedName>
        <fullName evidence="15">CytochromeB561</fullName>
    </submittedName>
</protein>
<evidence type="ECO:0000256" key="1">
    <source>
        <dbReference type="ARBA" id="ARBA00001970"/>
    </source>
</evidence>
<dbReference type="SUPFAM" id="SSF81342">
    <property type="entry name" value="Transmembrane di-heme cytochromes"/>
    <property type="match status" value="1"/>
</dbReference>
<proteinExistence type="inferred from homology"/>
<evidence type="ECO:0000259" key="14">
    <source>
        <dbReference type="Pfam" id="PF01292"/>
    </source>
</evidence>
<keyword evidence="11 13" id="KW-0472">Membrane</keyword>
<keyword evidence="5" id="KW-0349">Heme</keyword>
<keyword evidence="4" id="KW-1003">Cell membrane</keyword>
<dbReference type="GO" id="GO:0005886">
    <property type="term" value="C:plasma membrane"/>
    <property type="evidence" value="ECO:0007669"/>
    <property type="project" value="UniProtKB-SubCell"/>
</dbReference>
<evidence type="ECO:0000256" key="3">
    <source>
        <dbReference type="ARBA" id="ARBA00022448"/>
    </source>
</evidence>
<evidence type="ECO:0000256" key="7">
    <source>
        <dbReference type="ARBA" id="ARBA00022723"/>
    </source>
</evidence>
<dbReference type="GO" id="GO:0046872">
    <property type="term" value="F:metal ion binding"/>
    <property type="evidence" value="ECO:0007669"/>
    <property type="project" value="UniProtKB-KW"/>
</dbReference>
<comment type="subcellular location">
    <subcellularLocation>
        <location evidence="2">Cell membrane</location>
        <topology evidence="2">Multi-pass membrane protein</topology>
    </subcellularLocation>
</comment>
<gene>
    <name evidence="15" type="ORF">B3C1_11859</name>
</gene>
<organism evidence="15 16">
    <name type="scientific">Gallaecimonas xiamenensis 3-C-1</name>
    <dbReference type="NCBI Taxonomy" id="745411"/>
    <lineage>
        <taxon>Bacteria</taxon>
        <taxon>Pseudomonadati</taxon>
        <taxon>Pseudomonadota</taxon>
        <taxon>Gammaproteobacteria</taxon>
        <taxon>Enterobacterales</taxon>
        <taxon>Gallaecimonadaceae</taxon>
        <taxon>Gallaecimonas</taxon>
    </lineage>
</organism>
<dbReference type="Pfam" id="PF01292">
    <property type="entry name" value="Ni_hydr_CYTB"/>
    <property type="match status" value="1"/>
</dbReference>
<dbReference type="Proteomes" id="UP000006755">
    <property type="component" value="Unassembled WGS sequence"/>
</dbReference>
<evidence type="ECO:0000256" key="10">
    <source>
        <dbReference type="ARBA" id="ARBA00023004"/>
    </source>
</evidence>
<feature type="transmembrane region" description="Helical" evidence="13">
    <location>
        <begin position="47"/>
        <end position="65"/>
    </location>
</feature>